<keyword evidence="4 6" id="KW-1133">Transmembrane helix</keyword>
<dbReference type="SUPFAM" id="SSF103473">
    <property type="entry name" value="MFS general substrate transporter"/>
    <property type="match status" value="1"/>
</dbReference>
<evidence type="ECO:0000256" key="5">
    <source>
        <dbReference type="ARBA" id="ARBA00023136"/>
    </source>
</evidence>
<evidence type="ECO:0000256" key="4">
    <source>
        <dbReference type="ARBA" id="ARBA00022989"/>
    </source>
</evidence>
<evidence type="ECO:0000256" key="1">
    <source>
        <dbReference type="ARBA" id="ARBA00004651"/>
    </source>
</evidence>
<dbReference type="InterPro" id="IPR050930">
    <property type="entry name" value="MFS_Vesicular_Transporter"/>
</dbReference>
<evidence type="ECO:0000256" key="2">
    <source>
        <dbReference type="ARBA" id="ARBA00022448"/>
    </source>
</evidence>
<dbReference type="PATRIC" id="fig|679936.5.peg.530"/>
<dbReference type="Gene3D" id="1.20.1250.20">
    <property type="entry name" value="MFS general substrate transporter like domains"/>
    <property type="match status" value="2"/>
</dbReference>
<dbReference type="PANTHER" id="PTHR23506">
    <property type="entry name" value="GH10249P"/>
    <property type="match status" value="1"/>
</dbReference>
<feature type="transmembrane region" description="Helical" evidence="6">
    <location>
        <begin position="112"/>
        <end position="130"/>
    </location>
</feature>
<gene>
    <name evidence="7" type="ordered locus">Sulac_0506</name>
</gene>
<dbReference type="KEGG" id="sap:Sulac_0506"/>
<dbReference type="EMBL" id="CP003179">
    <property type="protein sequence ID" value="AEW04052.1"/>
    <property type="molecule type" value="Genomic_DNA"/>
</dbReference>
<feature type="transmembrane region" description="Helical" evidence="6">
    <location>
        <begin position="324"/>
        <end position="347"/>
    </location>
</feature>
<feature type="transmembrane region" description="Helical" evidence="6">
    <location>
        <begin position="170"/>
        <end position="189"/>
    </location>
</feature>
<feature type="transmembrane region" description="Helical" evidence="6">
    <location>
        <begin position="51"/>
        <end position="71"/>
    </location>
</feature>
<reference evidence="7 8" key="2">
    <citation type="journal article" date="2012" name="Stand. Genomic Sci.">
        <title>Complete genome sequence of the moderately thermophilic mineral-sulfide-oxidizing firmicute Sulfobacillus acidophilus type strain (NAL(T)).</title>
        <authorList>
            <person name="Anderson I."/>
            <person name="Chertkov O."/>
            <person name="Chen A."/>
            <person name="Saunders E."/>
            <person name="Lapidus A."/>
            <person name="Nolan M."/>
            <person name="Lucas S."/>
            <person name="Hammon N."/>
            <person name="Deshpande S."/>
            <person name="Cheng J.F."/>
            <person name="Han C."/>
            <person name="Tapia R."/>
            <person name="Goodwin L.A."/>
            <person name="Pitluck S."/>
            <person name="Liolios K."/>
            <person name="Pagani I."/>
            <person name="Ivanova N."/>
            <person name="Mikhailova N."/>
            <person name="Pati A."/>
            <person name="Palaniappan K."/>
            <person name="Land M."/>
            <person name="Pan C."/>
            <person name="Rohde M."/>
            <person name="Pukall R."/>
            <person name="Goker M."/>
            <person name="Detter J.C."/>
            <person name="Woyke T."/>
            <person name="Bristow J."/>
            <person name="Eisen J.A."/>
            <person name="Markowitz V."/>
            <person name="Hugenholtz P."/>
            <person name="Kyrpides N.C."/>
            <person name="Klenk H.P."/>
            <person name="Mavromatis K."/>
        </authorList>
    </citation>
    <scope>NUCLEOTIDE SEQUENCE [LARGE SCALE GENOMIC DNA]</scope>
    <source>
        <strain evidence="8">ATCC 700253 / DSM 10332 / NAL</strain>
    </source>
</reference>
<evidence type="ECO:0000256" key="6">
    <source>
        <dbReference type="SAM" id="Phobius"/>
    </source>
</evidence>
<keyword evidence="5 6" id="KW-0472">Membrane</keyword>
<dbReference type="InterPro" id="IPR036259">
    <property type="entry name" value="MFS_trans_sf"/>
</dbReference>
<dbReference type="Pfam" id="PF07690">
    <property type="entry name" value="MFS_1"/>
    <property type="match status" value="1"/>
</dbReference>
<name>G8TYT7_SULAD</name>
<evidence type="ECO:0000313" key="7">
    <source>
        <dbReference type="EMBL" id="AEW04052.1"/>
    </source>
</evidence>
<sequence>MTGSNPNPRIEWIVALASLALVLDDWAQNLLLPLIPMWRHELGWQGWQIGTALGAESAVVVWASPLVGYYLREPRTARTLATLALGMFGMALVVYGHAQAYGWWVAARLTQGAAVAVSFPAIFVWANHLLPMRDRERRLQTINVITAGGALGTPLVSGGVLQLLGRSDAFWAMAGLVAALMVAFLLTPIPPGSVVCPTAHSREIPPQVGLMWGVVALVMFGVGLLQTALPLAVAVPLQWSPLAIGFFFFVLGVVFVVPQVFIRQGERRSALWVLGIGAALMTVLGFVSSGWVRAAVAVGITLSFVPAFSWALRAASTGPRAGVGFGWFESGIATGLLAGTTIGGVLWSWGGGLAMFGIGALILAGGIGVLVGWPGRTTYTQKETQIP</sequence>
<evidence type="ECO:0000256" key="3">
    <source>
        <dbReference type="ARBA" id="ARBA00022692"/>
    </source>
</evidence>
<protein>
    <submittedName>
        <fullName evidence="7">Major facilitator superfamily MFS_1</fullName>
    </submittedName>
</protein>
<dbReference type="Proteomes" id="UP000005439">
    <property type="component" value="Chromosome"/>
</dbReference>
<comment type="subcellular location">
    <subcellularLocation>
        <location evidence="1">Cell membrane</location>
        <topology evidence="1">Multi-pass membrane protein</topology>
    </subcellularLocation>
</comment>
<feature type="transmembrane region" description="Helical" evidence="6">
    <location>
        <begin position="210"/>
        <end position="233"/>
    </location>
</feature>
<dbReference type="GO" id="GO:0022857">
    <property type="term" value="F:transmembrane transporter activity"/>
    <property type="evidence" value="ECO:0007669"/>
    <property type="project" value="InterPro"/>
</dbReference>
<keyword evidence="8" id="KW-1185">Reference proteome</keyword>
<feature type="transmembrane region" description="Helical" evidence="6">
    <location>
        <begin position="269"/>
        <end position="288"/>
    </location>
</feature>
<dbReference type="GO" id="GO:0005886">
    <property type="term" value="C:plasma membrane"/>
    <property type="evidence" value="ECO:0007669"/>
    <property type="project" value="UniProtKB-SubCell"/>
</dbReference>
<dbReference type="STRING" id="679936.Sulac_0506"/>
<feature type="transmembrane region" description="Helical" evidence="6">
    <location>
        <begin position="239"/>
        <end position="257"/>
    </location>
</feature>
<dbReference type="AlphaFoldDB" id="G8TYT7"/>
<proteinExistence type="predicted"/>
<organism evidence="7 8">
    <name type="scientific">Sulfobacillus acidophilus (strain ATCC 700253 / DSM 10332 / NAL)</name>
    <dbReference type="NCBI Taxonomy" id="679936"/>
    <lineage>
        <taxon>Bacteria</taxon>
        <taxon>Bacillati</taxon>
        <taxon>Bacillota</taxon>
        <taxon>Clostridia</taxon>
        <taxon>Eubacteriales</taxon>
        <taxon>Clostridiales Family XVII. Incertae Sedis</taxon>
        <taxon>Sulfobacillus</taxon>
    </lineage>
</organism>
<reference evidence="8" key="1">
    <citation type="submission" date="2011-12" db="EMBL/GenBank/DDBJ databases">
        <title>The complete genome of chromosome of Sulfobacillus acidophilus DSM 10332.</title>
        <authorList>
            <person name="Lucas S."/>
            <person name="Han J."/>
            <person name="Lapidus A."/>
            <person name="Bruce D."/>
            <person name="Goodwin L."/>
            <person name="Pitluck S."/>
            <person name="Peters L."/>
            <person name="Kyrpides N."/>
            <person name="Mavromatis K."/>
            <person name="Ivanova N."/>
            <person name="Mikhailova N."/>
            <person name="Chertkov O."/>
            <person name="Saunders E."/>
            <person name="Detter J.C."/>
            <person name="Tapia R."/>
            <person name="Han C."/>
            <person name="Land M."/>
            <person name="Hauser L."/>
            <person name="Markowitz V."/>
            <person name="Cheng J.-F."/>
            <person name="Hugenholtz P."/>
            <person name="Woyke T."/>
            <person name="Wu D."/>
            <person name="Pukall R."/>
            <person name="Gehrich-Schroeter G."/>
            <person name="Schneider S."/>
            <person name="Klenk H.-P."/>
            <person name="Eisen J.A."/>
        </authorList>
    </citation>
    <scope>NUCLEOTIDE SEQUENCE [LARGE SCALE GENOMIC DNA]</scope>
    <source>
        <strain evidence="8">ATCC 700253 / DSM 10332 / NAL</strain>
    </source>
</reference>
<accession>G8TYT7</accession>
<feature type="transmembrane region" description="Helical" evidence="6">
    <location>
        <begin position="83"/>
        <end position="106"/>
    </location>
</feature>
<feature type="transmembrane region" description="Helical" evidence="6">
    <location>
        <begin position="294"/>
        <end position="312"/>
    </location>
</feature>
<dbReference type="HOGENOM" id="CLU_713563_0_0_9"/>
<evidence type="ECO:0000313" key="8">
    <source>
        <dbReference type="Proteomes" id="UP000005439"/>
    </source>
</evidence>
<feature type="transmembrane region" description="Helical" evidence="6">
    <location>
        <begin position="353"/>
        <end position="373"/>
    </location>
</feature>
<keyword evidence="3 6" id="KW-0812">Transmembrane</keyword>
<dbReference type="InterPro" id="IPR011701">
    <property type="entry name" value="MFS"/>
</dbReference>
<feature type="transmembrane region" description="Helical" evidence="6">
    <location>
        <begin position="142"/>
        <end position="164"/>
    </location>
</feature>
<keyword evidence="2" id="KW-0813">Transport</keyword>
<dbReference type="PANTHER" id="PTHR23506:SF23">
    <property type="entry name" value="GH10249P"/>
    <property type="match status" value="1"/>
</dbReference>